<sequence length="450" mass="49525">MFSALRNLLPSGQSPRQSVELQVFPEPLNRARPRSHATEPVTPMSPLSKVTAQMAKYLESSRRPDDTLDGSPMPGSFLVDESAPPDASPTMEALETLLTAAVLTDSAIHDHSHSDHHKLFSPAAECYQDAGSKFPSSLQPLDLTTAMQNIAAVTKVPSIPKTPSVPLLVKLVVNVSPVNPSSPPILLHHHPVFLLLERLREMKHPLRGSFGRDAIYEERMKYRKSKTKETSSREQTTKEKRDCLRERMRVLNAHVCALYAPLIPESPIEVDADNLFNTTFVQLNALNQVLVLLAIICHLIIGLSIDQSTIRSLVDLDEPFSLSENARISGMPQSLPEALKRIDVDGRFDFYATCPSCSFSNTALPLKGKKMFPRLVTTISLARMVSSNAPYLVSSLSDYLACCLADPTYVEQSKEAIDSAFSATKSGKPDSETHNVFEAGFTKDFKGLSV</sequence>
<dbReference type="OrthoDB" id="3253623at2759"/>
<organism evidence="2 3">
    <name type="scientific">Rhodocollybia butyracea</name>
    <dbReference type="NCBI Taxonomy" id="206335"/>
    <lineage>
        <taxon>Eukaryota</taxon>
        <taxon>Fungi</taxon>
        <taxon>Dikarya</taxon>
        <taxon>Basidiomycota</taxon>
        <taxon>Agaricomycotina</taxon>
        <taxon>Agaricomycetes</taxon>
        <taxon>Agaricomycetidae</taxon>
        <taxon>Agaricales</taxon>
        <taxon>Marasmiineae</taxon>
        <taxon>Omphalotaceae</taxon>
        <taxon>Rhodocollybia</taxon>
    </lineage>
</organism>
<evidence type="ECO:0000313" key="3">
    <source>
        <dbReference type="Proteomes" id="UP000772434"/>
    </source>
</evidence>
<protein>
    <submittedName>
        <fullName evidence="2">Uncharacterized protein</fullName>
    </submittedName>
</protein>
<feature type="region of interest" description="Disordered" evidence="1">
    <location>
        <begin position="1"/>
        <end position="20"/>
    </location>
</feature>
<keyword evidence="3" id="KW-1185">Reference proteome</keyword>
<accession>A0A9P5PJA3</accession>
<gene>
    <name evidence="2" type="ORF">BDP27DRAFT_1426009</name>
</gene>
<evidence type="ECO:0000256" key="1">
    <source>
        <dbReference type="SAM" id="MobiDB-lite"/>
    </source>
</evidence>
<name>A0A9P5PJA3_9AGAR</name>
<dbReference type="AlphaFoldDB" id="A0A9P5PJA3"/>
<dbReference type="EMBL" id="JADNRY010000127">
    <property type="protein sequence ID" value="KAF9064252.1"/>
    <property type="molecule type" value="Genomic_DNA"/>
</dbReference>
<dbReference type="Proteomes" id="UP000772434">
    <property type="component" value="Unassembled WGS sequence"/>
</dbReference>
<feature type="compositionally biased region" description="Polar residues" evidence="1">
    <location>
        <begin position="10"/>
        <end position="20"/>
    </location>
</feature>
<reference evidence="2" key="1">
    <citation type="submission" date="2020-11" db="EMBL/GenBank/DDBJ databases">
        <authorList>
            <consortium name="DOE Joint Genome Institute"/>
            <person name="Ahrendt S."/>
            <person name="Riley R."/>
            <person name="Andreopoulos W."/>
            <person name="Labutti K."/>
            <person name="Pangilinan J."/>
            <person name="Ruiz-Duenas F.J."/>
            <person name="Barrasa J.M."/>
            <person name="Sanchez-Garcia M."/>
            <person name="Camarero S."/>
            <person name="Miyauchi S."/>
            <person name="Serrano A."/>
            <person name="Linde D."/>
            <person name="Babiker R."/>
            <person name="Drula E."/>
            <person name="Ayuso-Fernandez I."/>
            <person name="Pacheco R."/>
            <person name="Padilla G."/>
            <person name="Ferreira P."/>
            <person name="Barriuso J."/>
            <person name="Kellner H."/>
            <person name="Castanera R."/>
            <person name="Alfaro M."/>
            <person name="Ramirez L."/>
            <person name="Pisabarro A.G."/>
            <person name="Kuo A."/>
            <person name="Tritt A."/>
            <person name="Lipzen A."/>
            <person name="He G."/>
            <person name="Yan M."/>
            <person name="Ng V."/>
            <person name="Cullen D."/>
            <person name="Martin F."/>
            <person name="Rosso M.-N."/>
            <person name="Henrissat B."/>
            <person name="Hibbett D."/>
            <person name="Martinez A.T."/>
            <person name="Grigoriev I.V."/>
        </authorList>
    </citation>
    <scope>NUCLEOTIDE SEQUENCE</scope>
    <source>
        <strain evidence="2">AH 40177</strain>
    </source>
</reference>
<evidence type="ECO:0000313" key="2">
    <source>
        <dbReference type="EMBL" id="KAF9064252.1"/>
    </source>
</evidence>
<proteinExistence type="predicted"/>
<comment type="caution">
    <text evidence="2">The sequence shown here is derived from an EMBL/GenBank/DDBJ whole genome shotgun (WGS) entry which is preliminary data.</text>
</comment>